<dbReference type="GO" id="GO:0008990">
    <property type="term" value="F:rRNA (guanine-N2-)-methyltransferase activity"/>
    <property type="evidence" value="ECO:0007669"/>
    <property type="project" value="InterPro"/>
</dbReference>
<dbReference type="EMBL" id="JADHQC010000006">
    <property type="protein sequence ID" value="MBL6811609.1"/>
    <property type="molecule type" value="Genomic_DNA"/>
</dbReference>
<gene>
    <name evidence="1" type="ORF">ISQ63_01850</name>
</gene>
<keyword evidence="1" id="KW-0808">Transferase</keyword>
<dbReference type="AlphaFoldDB" id="A0A937LCF4"/>
<evidence type="ECO:0000313" key="1">
    <source>
        <dbReference type="EMBL" id="MBL6811609.1"/>
    </source>
</evidence>
<dbReference type="InterPro" id="IPR007536">
    <property type="entry name" value="16SrRNA_methylTrfase_J"/>
</dbReference>
<evidence type="ECO:0000313" key="2">
    <source>
        <dbReference type="Proteomes" id="UP000744438"/>
    </source>
</evidence>
<comment type="caution">
    <text evidence="1">The sequence shown here is derived from an EMBL/GenBank/DDBJ whole genome shotgun (WGS) entry which is preliminary data.</text>
</comment>
<name>A0A937LCF4_9GAMM</name>
<keyword evidence="1" id="KW-0489">Methyltransferase</keyword>
<dbReference type="InterPro" id="IPR029063">
    <property type="entry name" value="SAM-dependent_MTases_sf"/>
</dbReference>
<proteinExistence type="predicted"/>
<reference evidence="1" key="1">
    <citation type="submission" date="2020-10" db="EMBL/GenBank/DDBJ databases">
        <title>Microbiome of the Black Sea water column analyzed by genome centric metagenomics.</title>
        <authorList>
            <person name="Cabello-Yeves P.J."/>
            <person name="Callieri C."/>
            <person name="Picazo A."/>
            <person name="Mehrshad M."/>
            <person name="Haro-Moreno J.M."/>
            <person name="Roda-Garcia J."/>
            <person name="Dzembekova N."/>
            <person name="Slabakova V."/>
            <person name="Slabakova N."/>
            <person name="Moncheva S."/>
            <person name="Rodriguez-Valera F."/>
        </authorList>
    </citation>
    <scope>NUCLEOTIDE SEQUENCE</scope>
    <source>
        <strain evidence="1">BS307-5m-G49</strain>
    </source>
</reference>
<dbReference type="SUPFAM" id="SSF53335">
    <property type="entry name" value="S-adenosyl-L-methionine-dependent methyltransferases"/>
    <property type="match status" value="1"/>
</dbReference>
<protein>
    <submittedName>
        <fullName evidence="1">Class I SAM-dependent methyltransferase</fullName>
    </submittedName>
</protein>
<organism evidence="1 2">
    <name type="scientific">SAR86 cluster bacterium</name>
    <dbReference type="NCBI Taxonomy" id="2030880"/>
    <lineage>
        <taxon>Bacteria</taxon>
        <taxon>Pseudomonadati</taxon>
        <taxon>Pseudomonadota</taxon>
        <taxon>Gammaproteobacteria</taxon>
        <taxon>SAR86 cluster</taxon>
    </lineage>
</organism>
<dbReference type="PANTHER" id="PTHR36112:SF1">
    <property type="entry name" value="RIBOSOMAL RNA SMALL SUBUNIT METHYLTRANSFERASE J"/>
    <property type="match status" value="1"/>
</dbReference>
<accession>A0A937LCF4</accession>
<dbReference type="Proteomes" id="UP000744438">
    <property type="component" value="Unassembled WGS sequence"/>
</dbReference>
<sequence>MDSFPRKDFFCFNIFASEFNHRFIIDMNFTERKPFVSYFSKNEIRFAEQFASKHDLKLVTPRNLRISETHKQVIWVSAKNLALQDLAIKNSKPFVIDYMDFKKIMAKSSLLKKCFSKQDIGRKVIDLTAGFCIDALEISFLGYSVTAIEKESWLYEFTNQCLQNSKHKDLQPSINRIDFLNGDSLDLIKKYSDHEIVYLDQMFEQKNDSRAKKEIQFLRNLDFEEFDLNRFKKILKQNNFKKIIYKSALHSNMSSLINLKPSRVIKGKAFKYNIFTAD</sequence>
<dbReference type="Pfam" id="PF04445">
    <property type="entry name" value="SAM_MT"/>
    <property type="match status" value="1"/>
</dbReference>
<dbReference type="Gene3D" id="3.40.50.150">
    <property type="entry name" value="Vaccinia Virus protein VP39"/>
    <property type="match status" value="1"/>
</dbReference>
<dbReference type="PANTHER" id="PTHR36112">
    <property type="entry name" value="RIBOSOMAL RNA SMALL SUBUNIT METHYLTRANSFERASE J"/>
    <property type="match status" value="1"/>
</dbReference>